<dbReference type="InterPro" id="IPR017871">
    <property type="entry name" value="ABC_transporter-like_CS"/>
</dbReference>
<comment type="caution">
    <text evidence="4">The sequence shown here is derived from an EMBL/GenBank/DDBJ whole genome shotgun (WGS) entry which is preliminary data.</text>
</comment>
<dbReference type="EMBL" id="QGQD01000033">
    <property type="protein sequence ID" value="TLD01639.1"/>
    <property type="molecule type" value="Genomic_DNA"/>
</dbReference>
<dbReference type="PANTHER" id="PTHR43790:SF4">
    <property type="entry name" value="GUANOSINE IMPORT ATP-BINDING PROTEIN NUPO"/>
    <property type="match status" value="1"/>
</dbReference>
<dbReference type="SMART" id="SM00382">
    <property type="entry name" value="AAA"/>
    <property type="match status" value="1"/>
</dbReference>
<dbReference type="EC" id="3.6.3.17" evidence="4"/>
<gene>
    <name evidence="4" type="primary">mglA_7</name>
    <name evidence="4" type="ORF">DSM106044_01438</name>
</gene>
<dbReference type="SUPFAM" id="SSF52540">
    <property type="entry name" value="P-loop containing nucleoside triphosphate hydrolases"/>
    <property type="match status" value="2"/>
</dbReference>
<evidence type="ECO:0000256" key="1">
    <source>
        <dbReference type="ARBA" id="ARBA00022741"/>
    </source>
</evidence>
<keyword evidence="2 4" id="KW-0067">ATP-binding</keyword>
<dbReference type="Gene3D" id="3.40.50.300">
    <property type="entry name" value="P-loop containing nucleotide triphosphate hydrolases"/>
    <property type="match status" value="2"/>
</dbReference>
<dbReference type="InterPro" id="IPR050107">
    <property type="entry name" value="ABC_carbohydrate_import_ATPase"/>
</dbReference>
<dbReference type="Pfam" id="PF00005">
    <property type="entry name" value="ABC_tran"/>
    <property type="match status" value="2"/>
</dbReference>
<dbReference type="PROSITE" id="PS50893">
    <property type="entry name" value="ABC_TRANSPORTER_2"/>
    <property type="match status" value="2"/>
</dbReference>
<keyword evidence="5" id="KW-1185">Reference proteome</keyword>
<dbReference type="PROSITE" id="PS00211">
    <property type="entry name" value="ABC_TRANSPORTER_1"/>
    <property type="match status" value="1"/>
</dbReference>
<dbReference type="GO" id="GO:0016887">
    <property type="term" value="F:ATP hydrolysis activity"/>
    <property type="evidence" value="ECO:0007669"/>
    <property type="project" value="InterPro"/>
</dbReference>
<dbReference type="RefSeq" id="WP_138002137.1">
    <property type="nucleotide sequence ID" value="NZ_QGQD01000033.1"/>
</dbReference>
<keyword evidence="4" id="KW-0378">Hydrolase</keyword>
<feature type="domain" description="ABC transporter" evidence="3">
    <location>
        <begin position="7"/>
        <end position="247"/>
    </location>
</feature>
<evidence type="ECO:0000313" key="5">
    <source>
        <dbReference type="Proteomes" id="UP000306509"/>
    </source>
</evidence>
<dbReference type="AlphaFoldDB" id="A0A4U8QAI4"/>
<proteinExistence type="predicted"/>
<dbReference type="CDD" id="cd03215">
    <property type="entry name" value="ABC_Carb_Monos_II"/>
    <property type="match status" value="1"/>
</dbReference>
<sequence length="525" mass="58501">MESEYIVEMKNITKRFPGITANDHVTLGIKKGEILALLGENGAGKSTLMSMLFGMYEPDEGEIYVRRKRVVISSPNFASRLNIGMVHQHFKLVSDYTITENIILGIEPRKYLLGFIPVVNKKDASGKIAGISEKYGLKVNPEQIIETADVSVRQRVEILKMLYREAEILIFDEPTAVLTPQEIQFLMKILMGLREDGKTIILITHKLEEIKQVADRCAVLCRGKLTGIFDVSKVSTSEMARLMVGREVDFTPPKKPADFKKCVLEIEHLTVKNESGFEVVKDVSFQIRQGEIFAIAGVSGNGQIEIADAIAGLIRVHHGSVLLSGEDITRSSIRSRVLSGISYIPEDRQNYGLVMDFTLEDNLILKSYFKEPFSIRGVLQQLSIRSHAKHLIEKYDIRCSRGSVTKVRSMSGGNQQKAIIARETQRDASLLIFVQPTRGLDIGAIERIHSLILKERDNGKAILLISLELEEVMNLADTIGVIYNGSLNRIAAADHLSSEEVGQFMMGVKGGRQNEETDRSLKGKG</sequence>
<dbReference type="STRING" id="180332.GCA_000797495_01387"/>
<dbReference type="CDD" id="cd03216">
    <property type="entry name" value="ABC_Carb_Monos_I"/>
    <property type="match status" value="1"/>
</dbReference>
<dbReference type="Proteomes" id="UP000306509">
    <property type="component" value="Unassembled WGS sequence"/>
</dbReference>
<feature type="domain" description="ABC transporter" evidence="3">
    <location>
        <begin position="264"/>
        <end position="509"/>
    </location>
</feature>
<dbReference type="InterPro" id="IPR003593">
    <property type="entry name" value="AAA+_ATPase"/>
</dbReference>
<evidence type="ECO:0000259" key="3">
    <source>
        <dbReference type="PROSITE" id="PS50893"/>
    </source>
</evidence>
<reference evidence="4 5" key="1">
    <citation type="journal article" date="2019" name="Anaerobe">
        <title>Detection of Robinsoniella peoriensis in multiple bone samples of a trauma patient.</title>
        <authorList>
            <person name="Schrottner P."/>
            <person name="Hartwich K."/>
            <person name="Bunk B."/>
            <person name="Schober I."/>
            <person name="Helbig S."/>
            <person name="Rudolph W.W."/>
            <person name="Gunzer F."/>
        </authorList>
    </citation>
    <scope>NUCLEOTIDE SEQUENCE [LARGE SCALE GENOMIC DNA]</scope>
    <source>
        <strain evidence="4 5">DSM 106044</strain>
    </source>
</reference>
<accession>A0A4U8QAI4</accession>
<dbReference type="InterPro" id="IPR003439">
    <property type="entry name" value="ABC_transporter-like_ATP-bd"/>
</dbReference>
<dbReference type="GO" id="GO:0005524">
    <property type="term" value="F:ATP binding"/>
    <property type="evidence" value="ECO:0007669"/>
    <property type="project" value="UniProtKB-KW"/>
</dbReference>
<keyword evidence="1" id="KW-0547">Nucleotide-binding</keyword>
<name>A0A4U8QAI4_9FIRM</name>
<organism evidence="4 5">
    <name type="scientific">Robinsoniella peoriensis</name>
    <dbReference type="NCBI Taxonomy" id="180332"/>
    <lineage>
        <taxon>Bacteria</taxon>
        <taxon>Bacillati</taxon>
        <taxon>Bacillota</taxon>
        <taxon>Clostridia</taxon>
        <taxon>Lachnospirales</taxon>
        <taxon>Lachnospiraceae</taxon>
        <taxon>Robinsoniella</taxon>
    </lineage>
</organism>
<protein>
    <submittedName>
        <fullName evidence="4">Galactose/methyl galactoside import ATP-binding protein MglA</fullName>
        <ecNumber evidence="4">3.6.3.17</ecNumber>
    </submittedName>
</protein>
<evidence type="ECO:0000256" key="2">
    <source>
        <dbReference type="ARBA" id="ARBA00022840"/>
    </source>
</evidence>
<dbReference type="PANTHER" id="PTHR43790">
    <property type="entry name" value="CARBOHYDRATE TRANSPORT ATP-BINDING PROTEIN MG119-RELATED"/>
    <property type="match status" value="1"/>
</dbReference>
<dbReference type="InterPro" id="IPR027417">
    <property type="entry name" value="P-loop_NTPase"/>
</dbReference>
<evidence type="ECO:0000313" key="4">
    <source>
        <dbReference type="EMBL" id="TLD01639.1"/>
    </source>
</evidence>